<dbReference type="EMBL" id="ANJA01001117">
    <property type="protein sequence ID" value="ETO79311.1"/>
    <property type="molecule type" value="Genomic_DNA"/>
</dbReference>
<protein>
    <submittedName>
        <fullName evidence="2">Uncharacterized protein</fullName>
    </submittedName>
</protein>
<reference evidence="2 3" key="1">
    <citation type="submission" date="2013-11" db="EMBL/GenBank/DDBJ databases">
        <title>The Genome Sequence of Phytophthora parasitica P1976.</title>
        <authorList>
            <consortium name="The Broad Institute Genomics Platform"/>
            <person name="Russ C."/>
            <person name="Tyler B."/>
            <person name="Panabieres F."/>
            <person name="Shan W."/>
            <person name="Tripathy S."/>
            <person name="Grunwald N."/>
            <person name="Machado M."/>
            <person name="Johnson C.S."/>
            <person name="Walker B."/>
            <person name="Young S."/>
            <person name="Zeng Q."/>
            <person name="Gargeya S."/>
            <person name="Fitzgerald M."/>
            <person name="Haas B."/>
            <person name="Abouelleil A."/>
            <person name="Allen A.W."/>
            <person name="Alvarado L."/>
            <person name="Arachchi H.M."/>
            <person name="Berlin A.M."/>
            <person name="Chapman S.B."/>
            <person name="Gainer-Dewar J."/>
            <person name="Goldberg J."/>
            <person name="Griggs A."/>
            <person name="Gujja S."/>
            <person name="Hansen M."/>
            <person name="Howarth C."/>
            <person name="Imamovic A."/>
            <person name="Ireland A."/>
            <person name="Larimer J."/>
            <person name="McCowan C."/>
            <person name="Murphy C."/>
            <person name="Pearson M."/>
            <person name="Poon T.W."/>
            <person name="Priest M."/>
            <person name="Roberts A."/>
            <person name="Saif S."/>
            <person name="Shea T."/>
            <person name="Sisk P."/>
            <person name="Sykes S."/>
            <person name="Wortman J."/>
            <person name="Nusbaum C."/>
            <person name="Birren B."/>
        </authorList>
    </citation>
    <scope>NUCLEOTIDE SEQUENCE [LARGE SCALE GENOMIC DNA]</scope>
    <source>
        <strain evidence="2 3">P1976</strain>
    </source>
</reference>
<evidence type="ECO:0000313" key="2">
    <source>
        <dbReference type="EMBL" id="ETO79311.1"/>
    </source>
</evidence>
<evidence type="ECO:0000313" key="3">
    <source>
        <dbReference type="Proteomes" id="UP000028582"/>
    </source>
</evidence>
<feature type="compositionally biased region" description="Polar residues" evidence="1">
    <location>
        <begin position="30"/>
        <end position="39"/>
    </location>
</feature>
<feature type="region of interest" description="Disordered" evidence="1">
    <location>
        <begin position="24"/>
        <end position="56"/>
    </location>
</feature>
<comment type="caution">
    <text evidence="2">The sequence shown here is derived from an EMBL/GenBank/DDBJ whole genome shotgun (WGS) entry which is preliminary data.</text>
</comment>
<sequence length="73" mass="8312">MSKFLWNAYRARVCGHPGCTKPHSKIQGKIIQSDSPQTNVKRKQDKPCNTGKGDKSSSHLIQVFQIMEKYSDF</sequence>
<proteinExistence type="predicted"/>
<name>A0A081AKA0_PHYNI</name>
<dbReference type="Proteomes" id="UP000028582">
    <property type="component" value="Unassembled WGS sequence"/>
</dbReference>
<organism evidence="2 3">
    <name type="scientific">Phytophthora nicotianae P1976</name>
    <dbReference type="NCBI Taxonomy" id="1317066"/>
    <lineage>
        <taxon>Eukaryota</taxon>
        <taxon>Sar</taxon>
        <taxon>Stramenopiles</taxon>
        <taxon>Oomycota</taxon>
        <taxon>Peronosporomycetes</taxon>
        <taxon>Peronosporales</taxon>
        <taxon>Peronosporaceae</taxon>
        <taxon>Phytophthora</taxon>
    </lineage>
</organism>
<gene>
    <name evidence="2" type="ORF">F444_05962</name>
</gene>
<dbReference type="AlphaFoldDB" id="A0A081AKA0"/>
<evidence type="ECO:0000256" key="1">
    <source>
        <dbReference type="SAM" id="MobiDB-lite"/>
    </source>
</evidence>
<accession>A0A081AKA0</accession>